<dbReference type="OrthoDB" id="3675695at2759"/>
<proteinExistence type="predicted"/>
<accession>M2R4A9</accession>
<dbReference type="EMBL" id="KB445647">
    <property type="protein sequence ID" value="EMD62029.1"/>
    <property type="molecule type" value="Genomic_DNA"/>
</dbReference>
<organism evidence="1 2">
    <name type="scientific">Cochliobolus sativus (strain ND90Pr / ATCC 201652)</name>
    <name type="common">Common root rot and spot blotch fungus</name>
    <name type="synonym">Bipolaris sorokiniana</name>
    <dbReference type="NCBI Taxonomy" id="665912"/>
    <lineage>
        <taxon>Eukaryota</taxon>
        <taxon>Fungi</taxon>
        <taxon>Dikarya</taxon>
        <taxon>Ascomycota</taxon>
        <taxon>Pezizomycotina</taxon>
        <taxon>Dothideomycetes</taxon>
        <taxon>Pleosporomycetidae</taxon>
        <taxon>Pleosporales</taxon>
        <taxon>Pleosporineae</taxon>
        <taxon>Pleosporaceae</taxon>
        <taxon>Bipolaris</taxon>
    </lineage>
</organism>
<dbReference type="GeneID" id="19134699"/>
<dbReference type="KEGG" id="bsc:COCSADRAFT_227207"/>
<dbReference type="AlphaFoldDB" id="M2R4A9"/>
<dbReference type="OMA" id="ALLWMHP"/>
<dbReference type="RefSeq" id="XP_007702366.1">
    <property type="nucleotide sequence ID" value="XM_007704176.1"/>
</dbReference>
<reference evidence="1 2" key="1">
    <citation type="journal article" date="2012" name="PLoS Pathog.">
        <title>Diverse lifestyles and strategies of plant pathogenesis encoded in the genomes of eighteen Dothideomycetes fungi.</title>
        <authorList>
            <person name="Ohm R.A."/>
            <person name="Feau N."/>
            <person name="Henrissat B."/>
            <person name="Schoch C.L."/>
            <person name="Horwitz B.A."/>
            <person name="Barry K.W."/>
            <person name="Condon B.J."/>
            <person name="Copeland A.C."/>
            <person name="Dhillon B."/>
            <person name="Glaser F."/>
            <person name="Hesse C.N."/>
            <person name="Kosti I."/>
            <person name="LaButti K."/>
            <person name="Lindquist E.A."/>
            <person name="Lucas S."/>
            <person name="Salamov A.A."/>
            <person name="Bradshaw R.E."/>
            <person name="Ciuffetti L."/>
            <person name="Hamelin R.C."/>
            <person name="Kema G.H.J."/>
            <person name="Lawrence C."/>
            <person name="Scott J.A."/>
            <person name="Spatafora J.W."/>
            <person name="Turgeon B.G."/>
            <person name="de Wit P.J.G.M."/>
            <person name="Zhong S."/>
            <person name="Goodwin S.B."/>
            <person name="Grigoriev I.V."/>
        </authorList>
    </citation>
    <scope>NUCLEOTIDE SEQUENCE [LARGE SCALE GENOMIC DNA]</scope>
    <source>
        <strain evidence="2">ND90Pr / ATCC 201652</strain>
    </source>
</reference>
<dbReference type="Proteomes" id="UP000016934">
    <property type="component" value="Unassembled WGS sequence"/>
</dbReference>
<reference evidence="2" key="2">
    <citation type="journal article" date="2013" name="PLoS Genet.">
        <title>Comparative genome structure, secondary metabolite, and effector coding capacity across Cochliobolus pathogens.</title>
        <authorList>
            <person name="Condon B.J."/>
            <person name="Leng Y."/>
            <person name="Wu D."/>
            <person name="Bushley K.E."/>
            <person name="Ohm R.A."/>
            <person name="Otillar R."/>
            <person name="Martin J."/>
            <person name="Schackwitz W."/>
            <person name="Grimwood J."/>
            <person name="MohdZainudin N."/>
            <person name="Xue C."/>
            <person name="Wang R."/>
            <person name="Manning V.A."/>
            <person name="Dhillon B."/>
            <person name="Tu Z.J."/>
            <person name="Steffenson B.J."/>
            <person name="Salamov A."/>
            <person name="Sun H."/>
            <person name="Lowry S."/>
            <person name="LaButti K."/>
            <person name="Han J."/>
            <person name="Copeland A."/>
            <person name="Lindquist E."/>
            <person name="Barry K."/>
            <person name="Schmutz J."/>
            <person name="Baker S.E."/>
            <person name="Ciuffetti L.M."/>
            <person name="Grigoriev I.V."/>
            <person name="Zhong S."/>
            <person name="Turgeon B.G."/>
        </authorList>
    </citation>
    <scope>NUCLEOTIDE SEQUENCE [LARGE SCALE GENOMIC DNA]</scope>
    <source>
        <strain evidence="2">ND90Pr / ATCC 201652</strain>
    </source>
</reference>
<keyword evidence="2" id="KW-1185">Reference proteome</keyword>
<gene>
    <name evidence="1" type="ORF">COCSADRAFT_227207</name>
</gene>
<evidence type="ECO:0000313" key="1">
    <source>
        <dbReference type="EMBL" id="EMD62029.1"/>
    </source>
</evidence>
<evidence type="ECO:0000313" key="2">
    <source>
        <dbReference type="Proteomes" id="UP000016934"/>
    </source>
</evidence>
<name>M2R4A9_COCSN</name>
<protein>
    <submittedName>
        <fullName evidence="1">Uncharacterized protein</fullName>
    </submittedName>
</protein>
<sequence>MMAWVQTPSLLDTHTVIARVHPIGKGILLFIPLALLWMHPCASASARLRQRLNQRN</sequence>
<dbReference type="HOGENOM" id="CLU_3129645_0_0_1"/>